<evidence type="ECO:0000256" key="2">
    <source>
        <dbReference type="SAM" id="Phobius"/>
    </source>
</evidence>
<accession>A0A839QYU7</accession>
<protein>
    <submittedName>
        <fullName evidence="3">Putative small lipoprotein YifL</fullName>
    </submittedName>
</protein>
<keyword evidence="2" id="KW-0812">Transmembrane</keyword>
<keyword evidence="2" id="KW-0472">Membrane</keyword>
<feature type="compositionally biased region" description="Low complexity" evidence="1">
    <location>
        <begin position="330"/>
        <end position="354"/>
    </location>
</feature>
<keyword evidence="2" id="KW-1133">Transmembrane helix</keyword>
<name>A0A839QYU7_9MICO</name>
<feature type="compositionally biased region" description="Gly residues" evidence="1">
    <location>
        <begin position="320"/>
        <end position="329"/>
    </location>
</feature>
<evidence type="ECO:0000256" key="1">
    <source>
        <dbReference type="SAM" id="MobiDB-lite"/>
    </source>
</evidence>
<dbReference type="EMBL" id="JACHWP010000003">
    <property type="protein sequence ID" value="MBB3023131.1"/>
    <property type="molecule type" value="Genomic_DNA"/>
</dbReference>
<gene>
    <name evidence="3" type="ORF">FHX50_001416</name>
</gene>
<organism evidence="3 4">
    <name type="scientific">Helcobacillus massiliensis</name>
    <dbReference type="NCBI Taxonomy" id="521392"/>
    <lineage>
        <taxon>Bacteria</taxon>
        <taxon>Bacillati</taxon>
        <taxon>Actinomycetota</taxon>
        <taxon>Actinomycetes</taxon>
        <taxon>Micrococcales</taxon>
        <taxon>Dermabacteraceae</taxon>
        <taxon>Helcobacillus</taxon>
    </lineage>
</organism>
<evidence type="ECO:0000313" key="3">
    <source>
        <dbReference type="EMBL" id="MBB3023131.1"/>
    </source>
</evidence>
<comment type="caution">
    <text evidence="3">The sequence shown here is derived from an EMBL/GenBank/DDBJ whole genome shotgun (WGS) entry which is preliminary data.</text>
</comment>
<sequence length="354" mass="37089">MTTASPAPARRTRPRLTWRRLLSILIAPFLLVALAACGEVKGDIEIKSAKQASIDMTISLDKEAASTLGVGNSSDALCTSLKSQMGVTSADNVKVSPKDQGDRIGCNFKGDGEAEANNSALTEEEDGKYLRFKIGNSTVSEQEWDQAMEGMKMMGLDASGFTTDITITMPGKVVETASGKAEGNKVRITDPKELMTKGIDVKAETSSFPWMIVIIVLAVLALLALLAIAALIFFFLSRKKKNKPSAPAPFGTHAAGGSSGPFGNQNSQQGFNQQGFGQQGQPSANNQPSQPNFGNQPGQPNFGGQQQGFGSQPGQPGQPGQQGFGGQDGFGNQPGQPGSGSQNPGPQWQGPGTN</sequence>
<dbReference type="RefSeq" id="WP_183376020.1">
    <property type="nucleotide sequence ID" value="NZ_CBCSFZ010000006.1"/>
</dbReference>
<proteinExistence type="predicted"/>
<feature type="region of interest" description="Disordered" evidence="1">
    <location>
        <begin position="244"/>
        <end position="354"/>
    </location>
</feature>
<dbReference type="Proteomes" id="UP000568050">
    <property type="component" value="Unassembled WGS sequence"/>
</dbReference>
<reference evidence="3 4" key="1">
    <citation type="submission" date="2020-08" db="EMBL/GenBank/DDBJ databases">
        <title>Sequencing the genomes of 1000 actinobacteria strains.</title>
        <authorList>
            <person name="Klenk H.-P."/>
        </authorList>
    </citation>
    <scope>NUCLEOTIDE SEQUENCE [LARGE SCALE GENOMIC DNA]</scope>
    <source>
        <strain evidence="3 4">DSM 23040</strain>
    </source>
</reference>
<dbReference type="AlphaFoldDB" id="A0A839QYU7"/>
<keyword evidence="4" id="KW-1185">Reference proteome</keyword>
<keyword evidence="3" id="KW-0449">Lipoprotein</keyword>
<feature type="transmembrane region" description="Helical" evidence="2">
    <location>
        <begin position="210"/>
        <end position="236"/>
    </location>
</feature>
<feature type="compositionally biased region" description="Low complexity" evidence="1">
    <location>
        <begin position="261"/>
        <end position="319"/>
    </location>
</feature>
<evidence type="ECO:0000313" key="4">
    <source>
        <dbReference type="Proteomes" id="UP000568050"/>
    </source>
</evidence>